<reference evidence="3" key="1">
    <citation type="journal article" date="2019" name="Int. J. Syst. Evol. Microbiol.">
        <title>The Global Catalogue of Microorganisms (GCM) 10K type strain sequencing project: providing services to taxonomists for standard genome sequencing and annotation.</title>
        <authorList>
            <consortium name="The Broad Institute Genomics Platform"/>
            <consortium name="The Broad Institute Genome Sequencing Center for Infectious Disease"/>
            <person name="Wu L."/>
            <person name="Ma J."/>
        </authorList>
    </citation>
    <scope>NUCLEOTIDE SEQUENCE [LARGE SCALE GENOMIC DNA]</scope>
    <source>
        <strain evidence="3">CGMCC 1.8957</strain>
    </source>
</reference>
<accession>A0ABQ3LJS6</accession>
<feature type="region of interest" description="Disordered" evidence="1">
    <location>
        <begin position="57"/>
        <end position="76"/>
    </location>
</feature>
<proteinExistence type="predicted"/>
<dbReference type="EMBL" id="BNAQ01000003">
    <property type="protein sequence ID" value="GHH18172.1"/>
    <property type="molecule type" value="Genomic_DNA"/>
</dbReference>
<comment type="caution">
    <text evidence="2">The sequence shown here is derived from an EMBL/GenBank/DDBJ whole genome shotgun (WGS) entry which is preliminary data.</text>
</comment>
<evidence type="ECO:0000313" key="3">
    <source>
        <dbReference type="Proteomes" id="UP000652430"/>
    </source>
</evidence>
<name>A0ABQ3LJS6_9SPHN</name>
<gene>
    <name evidence="2" type="ORF">GCM10008023_23650</name>
</gene>
<evidence type="ECO:0000313" key="2">
    <source>
        <dbReference type="EMBL" id="GHH18172.1"/>
    </source>
</evidence>
<organism evidence="2 3">
    <name type="scientific">Sphingomonas glacialis</name>
    <dbReference type="NCBI Taxonomy" id="658225"/>
    <lineage>
        <taxon>Bacteria</taxon>
        <taxon>Pseudomonadati</taxon>
        <taxon>Pseudomonadota</taxon>
        <taxon>Alphaproteobacteria</taxon>
        <taxon>Sphingomonadales</taxon>
        <taxon>Sphingomonadaceae</taxon>
        <taxon>Sphingomonas</taxon>
    </lineage>
</organism>
<sequence length="76" mass="8318">MLLCVPSLAYASDAVPADAPIEKEKTVCRSQEATGSLFVKRVCRTKAEWATLDLEGQRSAEHMQNQSRGNGVDVPR</sequence>
<dbReference type="Proteomes" id="UP000652430">
    <property type="component" value="Unassembled WGS sequence"/>
</dbReference>
<protein>
    <submittedName>
        <fullName evidence="2">Uncharacterized protein</fullName>
    </submittedName>
</protein>
<evidence type="ECO:0000256" key="1">
    <source>
        <dbReference type="SAM" id="MobiDB-lite"/>
    </source>
</evidence>
<keyword evidence="3" id="KW-1185">Reference proteome</keyword>